<reference evidence="3" key="1">
    <citation type="submission" date="2022-10" db="EMBL/GenBank/DDBJ databases">
        <authorList>
            <person name="Chen Y."/>
            <person name="Dougan E. K."/>
            <person name="Chan C."/>
            <person name="Rhodes N."/>
            <person name="Thang M."/>
        </authorList>
    </citation>
    <scope>NUCLEOTIDE SEQUENCE</scope>
</reference>
<evidence type="ECO:0000256" key="1">
    <source>
        <dbReference type="PROSITE-ProRule" id="PRU00042"/>
    </source>
</evidence>
<sequence>MGWQCQCGWCSKGGIEDLGAHLRGRHGLDTSHPASHKWVPPPDQRQSVRRCVQCNRYFSSESGFLDHLSEVHDIVIKKKQ</sequence>
<feature type="domain" description="C2H2-type" evidence="2">
    <location>
        <begin position="49"/>
        <end position="72"/>
    </location>
</feature>
<gene>
    <name evidence="3" type="ORF">C1SCF055_LOCUS28684</name>
</gene>
<keyword evidence="5" id="KW-1185">Reference proteome</keyword>
<dbReference type="EMBL" id="CAMXCT030003152">
    <property type="protein sequence ID" value="CAL4790070.1"/>
    <property type="molecule type" value="Genomic_DNA"/>
</dbReference>
<comment type="caution">
    <text evidence="3">The sequence shown here is derived from an EMBL/GenBank/DDBJ whole genome shotgun (WGS) entry which is preliminary data.</text>
</comment>
<dbReference type="EMBL" id="CAMXCT020003152">
    <property type="protein sequence ID" value="CAL1156133.1"/>
    <property type="molecule type" value="Genomic_DNA"/>
</dbReference>
<dbReference type="PROSITE" id="PS00028">
    <property type="entry name" value="ZINC_FINGER_C2H2_1"/>
    <property type="match status" value="1"/>
</dbReference>
<dbReference type="Proteomes" id="UP001152797">
    <property type="component" value="Unassembled WGS sequence"/>
</dbReference>
<organism evidence="3">
    <name type="scientific">Cladocopium goreaui</name>
    <dbReference type="NCBI Taxonomy" id="2562237"/>
    <lineage>
        <taxon>Eukaryota</taxon>
        <taxon>Sar</taxon>
        <taxon>Alveolata</taxon>
        <taxon>Dinophyceae</taxon>
        <taxon>Suessiales</taxon>
        <taxon>Symbiodiniaceae</taxon>
        <taxon>Cladocopium</taxon>
    </lineage>
</organism>
<keyword evidence="1" id="KW-0862">Zinc</keyword>
<dbReference type="GO" id="GO:0008270">
    <property type="term" value="F:zinc ion binding"/>
    <property type="evidence" value="ECO:0007669"/>
    <property type="project" value="UniProtKB-KW"/>
</dbReference>
<dbReference type="EMBL" id="CAMXCT010003152">
    <property type="protein sequence ID" value="CAI4002758.1"/>
    <property type="molecule type" value="Genomic_DNA"/>
</dbReference>
<evidence type="ECO:0000313" key="4">
    <source>
        <dbReference type="EMBL" id="CAL4790070.1"/>
    </source>
</evidence>
<keyword evidence="1" id="KW-0479">Metal-binding</keyword>
<name>A0A9P1D5G4_9DINO</name>
<evidence type="ECO:0000313" key="3">
    <source>
        <dbReference type="EMBL" id="CAI4002758.1"/>
    </source>
</evidence>
<evidence type="ECO:0000313" key="5">
    <source>
        <dbReference type="Proteomes" id="UP001152797"/>
    </source>
</evidence>
<proteinExistence type="predicted"/>
<evidence type="ECO:0000259" key="2">
    <source>
        <dbReference type="PROSITE" id="PS50157"/>
    </source>
</evidence>
<reference evidence="4 5" key="2">
    <citation type="submission" date="2024-05" db="EMBL/GenBank/DDBJ databases">
        <authorList>
            <person name="Chen Y."/>
            <person name="Shah S."/>
            <person name="Dougan E. K."/>
            <person name="Thang M."/>
            <person name="Chan C."/>
        </authorList>
    </citation>
    <scope>NUCLEOTIDE SEQUENCE [LARGE SCALE GENOMIC DNA]</scope>
</reference>
<accession>A0A9P1D5G4</accession>
<protein>
    <submittedName>
        <fullName evidence="4">C2H2-type domain-containing protein</fullName>
    </submittedName>
</protein>
<dbReference type="AlphaFoldDB" id="A0A9P1D5G4"/>
<dbReference type="InterPro" id="IPR013087">
    <property type="entry name" value="Znf_C2H2_type"/>
</dbReference>
<dbReference type="PROSITE" id="PS50157">
    <property type="entry name" value="ZINC_FINGER_C2H2_2"/>
    <property type="match status" value="1"/>
</dbReference>
<keyword evidence="1" id="KW-0863">Zinc-finger</keyword>